<protein>
    <submittedName>
        <fullName evidence="1">Uncharacterized protein</fullName>
    </submittedName>
</protein>
<proteinExistence type="predicted"/>
<sequence length="41" mass="4907">MRMVHKASACFFSYMRLLGECGARQQWYEWLATNISSEEQF</sequence>
<reference evidence="1" key="1">
    <citation type="submission" date="2014-11" db="EMBL/GenBank/DDBJ databases">
        <authorList>
            <person name="Amaro Gonzalez C."/>
        </authorList>
    </citation>
    <scope>NUCLEOTIDE SEQUENCE</scope>
</reference>
<organism evidence="1">
    <name type="scientific">Anguilla anguilla</name>
    <name type="common">European freshwater eel</name>
    <name type="synonym">Muraena anguilla</name>
    <dbReference type="NCBI Taxonomy" id="7936"/>
    <lineage>
        <taxon>Eukaryota</taxon>
        <taxon>Metazoa</taxon>
        <taxon>Chordata</taxon>
        <taxon>Craniata</taxon>
        <taxon>Vertebrata</taxon>
        <taxon>Euteleostomi</taxon>
        <taxon>Actinopterygii</taxon>
        <taxon>Neopterygii</taxon>
        <taxon>Teleostei</taxon>
        <taxon>Anguilliformes</taxon>
        <taxon>Anguillidae</taxon>
        <taxon>Anguilla</taxon>
    </lineage>
</organism>
<accession>A0A0E9RZX5</accession>
<name>A0A0E9RZX5_ANGAN</name>
<dbReference type="AlphaFoldDB" id="A0A0E9RZX5"/>
<dbReference type="EMBL" id="GBXM01073843">
    <property type="protein sequence ID" value="JAH34734.1"/>
    <property type="molecule type" value="Transcribed_RNA"/>
</dbReference>
<reference evidence="1" key="2">
    <citation type="journal article" date="2015" name="Fish Shellfish Immunol.">
        <title>Early steps in the European eel (Anguilla anguilla)-Vibrio vulnificus interaction in the gills: Role of the RtxA13 toxin.</title>
        <authorList>
            <person name="Callol A."/>
            <person name="Pajuelo D."/>
            <person name="Ebbesson L."/>
            <person name="Teles M."/>
            <person name="MacKenzie S."/>
            <person name="Amaro C."/>
        </authorList>
    </citation>
    <scope>NUCLEOTIDE SEQUENCE</scope>
</reference>
<evidence type="ECO:0000313" key="1">
    <source>
        <dbReference type="EMBL" id="JAH34734.1"/>
    </source>
</evidence>